<dbReference type="Proteomes" id="UP000033393">
    <property type="component" value="Unassembled WGS sequence"/>
</dbReference>
<keyword evidence="3" id="KW-1003">Cell membrane</keyword>
<dbReference type="AlphaFoldDB" id="A0A0F0H838"/>
<feature type="transmembrane region" description="Helical" evidence="7">
    <location>
        <begin position="96"/>
        <end position="117"/>
    </location>
</feature>
<feature type="transmembrane region" description="Helical" evidence="7">
    <location>
        <begin position="129"/>
        <end position="149"/>
    </location>
</feature>
<dbReference type="SUPFAM" id="SSF161098">
    <property type="entry name" value="MetI-like"/>
    <property type="match status" value="1"/>
</dbReference>
<dbReference type="OrthoDB" id="34224at2"/>
<dbReference type="CDD" id="cd06261">
    <property type="entry name" value="TM_PBP2"/>
    <property type="match status" value="1"/>
</dbReference>
<comment type="subcellular location">
    <subcellularLocation>
        <location evidence="1 7">Cell membrane</location>
        <topology evidence="1 7">Multi-pass membrane protein</topology>
    </subcellularLocation>
</comment>
<dbReference type="GO" id="GO:0005886">
    <property type="term" value="C:plasma membrane"/>
    <property type="evidence" value="ECO:0007669"/>
    <property type="project" value="UniProtKB-SubCell"/>
</dbReference>
<gene>
    <name evidence="9" type="ORF">UK23_08480</name>
</gene>
<evidence type="ECO:0000256" key="7">
    <source>
        <dbReference type="RuleBase" id="RU363032"/>
    </source>
</evidence>
<dbReference type="Pfam" id="PF00528">
    <property type="entry name" value="BPD_transp_1"/>
    <property type="match status" value="1"/>
</dbReference>
<dbReference type="EMBL" id="JYJG01000045">
    <property type="protein sequence ID" value="KJK51011.1"/>
    <property type="molecule type" value="Genomic_DNA"/>
</dbReference>
<evidence type="ECO:0000259" key="8">
    <source>
        <dbReference type="PROSITE" id="PS50928"/>
    </source>
</evidence>
<sequence length="319" mass="35220">MAVASATAVAGRGVRRTKASAASLTPLGRRRRALFWPFIAPALVLYLVFFVGPVLASVWVSFHRWDGVGDLEPRGLQNYEILLGDSTFIDSFANTMLILVGVGAATFALSFALTMVLREMRGRKFVRAVLFFPYIVSPVVLSVLWGFLFRSPEGLLTTLWHGITGSTPNWLGDNLFTVICIGLVWVNTGFFTTIIMAGVDRIPADLYEDSALAGATAWQRFWYITLPLTWDVVATAAVIWTISSLKIFEFIYAFGGTTNDMPTVEVWNSALFIYGSTFGGRNPQFQFGYASASAVVMLVVVGVLVVLLRRVMRRAQIQF</sequence>
<proteinExistence type="inferred from homology"/>
<dbReference type="PROSITE" id="PS50928">
    <property type="entry name" value="ABC_TM1"/>
    <property type="match status" value="1"/>
</dbReference>
<keyword evidence="2 7" id="KW-0813">Transport</keyword>
<feature type="domain" description="ABC transmembrane type-1" evidence="8">
    <location>
        <begin position="92"/>
        <end position="308"/>
    </location>
</feature>
<keyword evidence="10" id="KW-1185">Reference proteome</keyword>
<evidence type="ECO:0000256" key="2">
    <source>
        <dbReference type="ARBA" id="ARBA00022448"/>
    </source>
</evidence>
<dbReference type="PATRIC" id="fig|68170.10.peg.8948"/>
<dbReference type="Gene3D" id="1.10.3720.10">
    <property type="entry name" value="MetI-like"/>
    <property type="match status" value="1"/>
</dbReference>
<reference evidence="9 10" key="1">
    <citation type="submission" date="2015-02" db="EMBL/GenBank/DDBJ databases">
        <authorList>
            <person name="Ju K.-S."/>
            <person name="Doroghazi J.R."/>
            <person name="Metcalf W."/>
        </authorList>
    </citation>
    <scope>NUCLEOTIDE SEQUENCE [LARGE SCALE GENOMIC DNA]</scope>
    <source>
        <strain evidence="9 10">NRRL B-16140</strain>
    </source>
</reference>
<dbReference type="PANTHER" id="PTHR30193">
    <property type="entry name" value="ABC TRANSPORTER PERMEASE PROTEIN"/>
    <property type="match status" value="1"/>
</dbReference>
<feature type="transmembrane region" description="Helical" evidence="7">
    <location>
        <begin position="34"/>
        <end position="62"/>
    </location>
</feature>
<feature type="transmembrane region" description="Helical" evidence="7">
    <location>
        <begin position="287"/>
        <end position="308"/>
    </location>
</feature>
<feature type="transmembrane region" description="Helical" evidence="7">
    <location>
        <begin position="220"/>
        <end position="242"/>
    </location>
</feature>
<organism evidence="9 10">
    <name type="scientific">Lentzea aerocolonigenes</name>
    <name type="common">Lechevalieria aerocolonigenes</name>
    <name type="synonym">Saccharothrix aerocolonigenes</name>
    <dbReference type="NCBI Taxonomy" id="68170"/>
    <lineage>
        <taxon>Bacteria</taxon>
        <taxon>Bacillati</taxon>
        <taxon>Actinomycetota</taxon>
        <taxon>Actinomycetes</taxon>
        <taxon>Pseudonocardiales</taxon>
        <taxon>Pseudonocardiaceae</taxon>
        <taxon>Lentzea</taxon>
    </lineage>
</organism>
<dbReference type="PANTHER" id="PTHR30193:SF37">
    <property type="entry name" value="INNER MEMBRANE ABC TRANSPORTER PERMEASE PROTEIN YCJO"/>
    <property type="match status" value="1"/>
</dbReference>
<dbReference type="RefSeq" id="WP_052684473.1">
    <property type="nucleotide sequence ID" value="NZ_JYJG01000045.1"/>
</dbReference>
<feature type="transmembrane region" description="Helical" evidence="7">
    <location>
        <begin position="175"/>
        <end position="199"/>
    </location>
</feature>
<keyword evidence="5 7" id="KW-1133">Transmembrane helix</keyword>
<evidence type="ECO:0000256" key="1">
    <source>
        <dbReference type="ARBA" id="ARBA00004651"/>
    </source>
</evidence>
<accession>A0A0F0H838</accession>
<evidence type="ECO:0000256" key="6">
    <source>
        <dbReference type="ARBA" id="ARBA00023136"/>
    </source>
</evidence>
<protein>
    <submittedName>
        <fullName evidence="9">ABC transporter permease</fullName>
    </submittedName>
</protein>
<evidence type="ECO:0000256" key="4">
    <source>
        <dbReference type="ARBA" id="ARBA00022692"/>
    </source>
</evidence>
<evidence type="ECO:0000313" key="10">
    <source>
        <dbReference type="Proteomes" id="UP000033393"/>
    </source>
</evidence>
<comment type="caution">
    <text evidence="9">The sequence shown here is derived from an EMBL/GenBank/DDBJ whole genome shotgun (WGS) entry which is preliminary data.</text>
</comment>
<name>A0A0F0H838_LENAE</name>
<keyword evidence="4 7" id="KW-0812">Transmembrane</keyword>
<keyword evidence="6 7" id="KW-0472">Membrane</keyword>
<comment type="similarity">
    <text evidence="7">Belongs to the binding-protein-dependent transport system permease family.</text>
</comment>
<dbReference type="InterPro" id="IPR035906">
    <property type="entry name" value="MetI-like_sf"/>
</dbReference>
<dbReference type="InterPro" id="IPR000515">
    <property type="entry name" value="MetI-like"/>
</dbReference>
<dbReference type="InterPro" id="IPR051393">
    <property type="entry name" value="ABC_transporter_permease"/>
</dbReference>
<evidence type="ECO:0000256" key="5">
    <source>
        <dbReference type="ARBA" id="ARBA00022989"/>
    </source>
</evidence>
<evidence type="ECO:0000256" key="3">
    <source>
        <dbReference type="ARBA" id="ARBA00022475"/>
    </source>
</evidence>
<dbReference type="GO" id="GO:0055085">
    <property type="term" value="P:transmembrane transport"/>
    <property type="evidence" value="ECO:0007669"/>
    <property type="project" value="InterPro"/>
</dbReference>
<evidence type="ECO:0000313" key="9">
    <source>
        <dbReference type="EMBL" id="KJK51011.1"/>
    </source>
</evidence>